<keyword evidence="1" id="KW-1133">Transmembrane helix</keyword>
<feature type="transmembrane region" description="Helical" evidence="1">
    <location>
        <begin position="166"/>
        <end position="188"/>
    </location>
</feature>
<dbReference type="EMBL" id="AOMD01000023">
    <property type="protein sequence ID" value="EMA44479.1"/>
    <property type="molecule type" value="Genomic_DNA"/>
</dbReference>
<organism evidence="2 3">
    <name type="scientific">Halococcus saccharolyticus DSM 5350</name>
    <dbReference type="NCBI Taxonomy" id="1227455"/>
    <lineage>
        <taxon>Archaea</taxon>
        <taxon>Methanobacteriati</taxon>
        <taxon>Methanobacteriota</taxon>
        <taxon>Stenosarchaea group</taxon>
        <taxon>Halobacteria</taxon>
        <taxon>Halobacteriales</taxon>
        <taxon>Halococcaceae</taxon>
        <taxon>Halococcus</taxon>
    </lineage>
</organism>
<feature type="transmembrane region" description="Helical" evidence="1">
    <location>
        <begin position="194"/>
        <end position="215"/>
    </location>
</feature>
<reference evidence="2 3" key="1">
    <citation type="journal article" date="2014" name="PLoS Genet.">
        <title>Phylogenetically driven sequencing of extremely halophilic archaea reveals strategies for static and dynamic osmo-response.</title>
        <authorList>
            <person name="Becker E.A."/>
            <person name="Seitzer P.M."/>
            <person name="Tritt A."/>
            <person name="Larsen D."/>
            <person name="Krusor M."/>
            <person name="Yao A.I."/>
            <person name="Wu D."/>
            <person name="Madern D."/>
            <person name="Eisen J.A."/>
            <person name="Darling A.E."/>
            <person name="Facciotti M.T."/>
        </authorList>
    </citation>
    <scope>NUCLEOTIDE SEQUENCE [LARGE SCALE GENOMIC DNA]</scope>
    <source>
        <strain evidence="2 3">DSM 5350</strain>
    </source>
</reference>
<name>M0MID9_9EURY</name>
<feature type="transmembrane region" description="Helical" evidence="1">
    <location>
        <begin position="111"/>
        <end position="136"/>
    </location>
</feature>
<dbReference type="InterPro" id="IPR025098">
    <property type="entry name" value="DUF4013"/>
</dbReference>
<keyword evidence="1" id="KW-0472">Membrane</keyword>
<dbReference type="AlphaFoldDB" id="M0MID9"/>
<evidence type="ECO:0000313" key="3">
    <source>
        <dbReference type="Proteomes" id="UP000011669"/>
    </source>
</evidence>
<proteinExistence type="predicted"/>
<keyword evidence="1" id="KW-0812">Transmembrane</keyword>
<gene>
    <name evidence="2" type="ORF">C449_10371</name>
</gene>
<dbReference type="Proteomes" id="UP000011669">
    <property type="component" value="Unassembled WGS sequence"/>
</dbReference>
<protein>
    <recommendedName>
        <fullName evidence="4">DUF4013 domain-containing protein</fullName>
    </recommendedName>
</protein>
<keyword evidence="3" id="KW-1185">Reference proteome</keyword>
<evidence type="ECO:0008006" key="4">
    <source>
        <dbReference type="Google" id="ProtNLM"/>
    </source>
</evidence>
<dbReference type="RefSeq" id="WP_006077931.1">
    <property type="nucleotide sequence ID" value="NZ_AOMD01000023.1"/>
</dbReference>
<dbReference type="Pfam" id="PF13197">
    <property type="entry name" value="DUF4013"/>
    <property type="match status" value="1"/>
</dbReference>
<evidence type="ECO:0000256" key="1">
    <source>
        <dbReference type="SAM" id="Phobius"/>
    </source>
</evidence>
<evidence type="ECO:0000313" key="2">
    <source>
        <dbReference type="EMBL" id="EMA44479.1"/>
    </source>
</evidence>
<feature type="transmembrane region" description="Helical" evidence="1">
    <location>
        <begin position="74"/>
        <end position="99"/>
    </location>
</feature>
<comment type="caution">
    <text evidence="2">The sequence shown here is derived from an EMBL/GenBank/DDBJ whole genome shotgun (WGS) entry which is preliminary data.</text>
</comment>
<dbReference type="InParanoid" id="M0MID9"/>
<dbReference type="STRING" id="1227455.C449_10371"/>
<dbReference type="PATRIC" id="fig|1227455.4.peg.2125"/>
<dbReference type="OrthoDB" id="107590at2157"/>
<sequence length="237" mass="24370">MISDALNYLRNSDDALVTVLIGGLLSVFGFLLIPVFFVNGYLVRVLRRTAAGDETAPVFDDWGRMGIEGLKATVIAIVYGFVPFVVGAVLIGGSAVAIATGGSVDGGSAAVGAGVLGLLVGLAITFVLGLAAWYVIPAATVNFAERGTLAAGFDFGTLRPILFSGAYATGWLLALGVIVGGGIIAGALNAVIPILGAVPGLFVSFYASVAAYYVIGRTWRNLRPVETRESTDEQPAV</sequence>
<feature type="transmembrane region" description="Helical" evidence="1">
    <location>
        <begin position="15"/>
        <end position="38"/>
    </location>
</feature>
<accession>M0MID9</accession>